<protein>
    <submittedName>
        <fullName evidence="1">Uncharacterized protein</fullName>
    </submittedName>
</protein>
<organism evidence="1">
    <name type="scientific">Myoviridae sp. ctCo31</name>
    <dbReference type="NCBI Taxonomy" id="2825053"/>
    <lineage>
        <taxon>Viruses</taxon>
        <taxon>Duplodnaviria</taxon>
        <taxon>Heunggongvirae</taxon>
        <taxon>Uroviricota</taxon>
        <taxon>Caudoviricetes</taxon>
    </lineage>
</organism>
<reference evidence="1" key="1">
    <citation type="journal article" date="2021" name="Proc. Natl. Acad. Sci. U.S.A.">
        <title>A Catalog of Tens of Thousands of Viruses from Human Metagenomes Reveals Hidden Associations with Chronic Diseases.</title>
        <authorList>
            <person name="Tisza M.J."/>
            <person name="Buck C.B."/>
        </authorList>
    </citation>
    <scope>NUCLEOTIDE SEQUENCE</scope>
    <source>
        <strain evidence="1">CtCo31</strain>
    </source>
</reference>
<name>A0A8S5UMS3_9CAUD</name>
<sequence>MTGELTVRKNGSVTVGNAAVKTNLNNQNWDLINNNGF</sequence>
<evidence type="ECO:0000313" key="1">
    <source>
        <dbReference type="EMBL" id="DAF95724.1"/>
    </source>
</evidence>
<accession>A0A8S5UMS3</accession>
<dbReference type="EMBL" id="BK016109">
    <property type="protein sequence ID" value="DAF95724.1"/>
    <property type="molecule type" value="Genomic_DNA"/>
</dbReference>
<proteinExistence type="predicted"/>